<proteinExistence type="inferred from homology"/>
<dbReference type="EC" id="4.2.1.96" evidence="3"/>
<dbReference type="Gene3D" id="3.30.1360.20">
    <property type="entry name" value="Transcriptional coactivator/pterin dehydratase"/>
    <property type="match status" value="1"/>
</dbReference>
<dbReference type="InterPro" id="IPR001533">
    <property type="entry name" value="Pterin_deHydtase"/>
</dbReference>
<sequence length="98" mass="10412">MPEPLSDDQITAGLAKAEGWTREGDELTATYKVGRANALPFYTAVAAAEDELNHHANVHIVYGTMAFKVNTHDAGNAITELDLALAEKIAAIAADQGF</sequence>
<name>A0ABV6UWA7_9ACTN</name>
<evidence type="ECO:0000256" key="1">
    <source>
        <dbReference type="ARBA" id="ARBA00001554"/>
    </source>
</evidence>
<comment type="caution">
    <text evidence="6">The sequence shown here is derived from an EMBL/GenBank/DDBJ whole genome shotgun (WGS) entry which is preliminary data.</text>
</comment>
<comment type="catalytic activity">
    <reaction evidence="1">
        <text>(4aS,6R)-4a-hydroxy-L-erythro-5,6,7,8-tetrahydrobiopterin = (6R)-L-erythro-6,7-dihydrobiopterin + H2O</text>
        <dbReference type="Rhea" id="RHEA:11920"/>
        <dbReference type="ChEBI" id="CHEBI:15377"/>
        <dbReference type="ChEBI" id="CHEBI:15642"/>
        <dbReference type="ChEBI" id="CHEBI:43120"/>
        <dbReference type="EC" id="4.2.1.96"/>
    </reaction>
</comment>
<evidence type="ECO:0000313" key="6">
    <source>
        <dbReference type="EMBL" id="MFC1405713.1"/>
    </source>
</evidence>
<comment type="similarity">
    <text evidence="2">Belongs to the pterin-4-alpha-carbinolamine dehydratase family.</text>
</comment>
<gene>
    <name evidence="6" type="ORF">ACEZDJ_30930</name>
</gene>
<evidence type="ECO:0000256" key="4">
    <source>
        <dbReference type="ARBA" id="ARBA00021735"/>
    </source>
</evidence>
<protein>
    <recommendedName>
        <fullName evidence="4">Putative pterin-4-alpha-carbinolamine dehydratase</fullName>
        <ecNumber evidence="3">4.2.1.96</ecNumber>
    </recommendedName>
</protein>
<evidence type="ECO:0000256" key="5">
    <source>
        <dbReference type="ARBA" id="ARBA00023239"/>
    </source>
</evidence>
<keyword evidence="5" id="KW-0456">Lyase</keyword>
<dbReference type="RefSeq" id="WP_030263406.1">
    <property type="nucleotide sequence ID" value="NZ_JBHEZZ010000023.1"/>
</dbReference>
<dbReference type="InterPro" id="IPR036428">
    <property type="entry name" value="PCD_sf"/>
</dbReference>
<organism evidence="6 7">
    <name type="scientific">Streptacidiphilus cavernicola</name>
    <dbReference type="NCBI Taxonomy" id="3342716"/>
    <lineage>
        <taxon>Bacteria</taxon>
        <taxon>Bacillati</taxon>
        <taxon>Actinomycetota</taxon>
        <taxon>Actinomycetes</taxon>
        <taxon>Kitasatosporales</taxon>
        <taxon>Streptomycetaceae</taxon>
        <taxon>Streptacidiphilus</taxon>
    </lineage>
</organism>
<dbReference type="Pfam" id="PF01329">
    <property type="entry name" value="Pterin_4a"/>
    <property type="match status" value="1"/>
</dbReference>
<keyword evidence="7" id="KW-1185">Reference proteome</keyword>
<dbReference type="EMBL" id="JBHEZZ010000023">
    <property type="protein sequence ID" value="MFC1405713.1"/>
    <property type="molecule type" value="Genomic_DNA"/>
</dbReference>
<dbReference type="SUPFAM" id="SSF55248">
    <property type="entry name" value="PCD-like"/>
    <property type="match status" value="1"/>
</dbReference>
<evidence type="ECO:0000256" key="3">
    <source>
        <dbReference type="ARBA" id="ARBA00013252"/>
    </source>
</evidence>
<reference evidence="6 7" key="1">
    <citation type="submission" date="2024-09" db="EMBL/GenBank/DDBJ databases">
        <authorList>
            <person name="Lee S.D."/>
        </authorList>
    </citation>
    <scope>NUCLEOTIDE SEQUENCE [LARGE SCALE GENOMIC DNA]</scope>
    <source>
        <strain evidence="6 7">N1-5</strain>
    </source>
</reference>
<dbReference type="Proteomes" id="UP001592528">
    <property type="component" value="Unassembled WGS sequence"/>
</dbReference>
<evidence type="ECO:0000313" key="7">
    <source>
        <dbReference type="Proteomes" id="UP001592528"/>
    </source>
</evidence>
<accession>A0ABV6UWA7</accession>
<evidence type="ECO:0000256" key="2">
    <source>
        <dbReference type="ARBA" id="ARBA00006472"/>
    </source>
</evidence>